<dbReference type="PANTHER" id="PTHR47165">
    <property type="entry name" value="OS03G0429900 PROTEIN"/>
    <property type="match status" value="1"/>
</dbReference>
<dbReference type="GO" id="GO:0003677">
    <property type="term" value="F:DNA binding"/>
    <property type="evidence" value="ECO:0007669"/>
    <property type="project" value="UniProtKB-KW"/>
</dbReference>
<dbReference type="SUPFAM" id="SSF50249">
    <property type="entry name" value="Nucleic acid-binding proteins"/>
    <property type="match status" value="2"/>
</dbReference>
<feature type="domain" description="Replication protein A OB" evidence="7">
    <location>
        <begin position="134"/>
        <end position="220"/>
    </location>
</feature>
<keyword evidence="5" id="KW-0238">DNA-binding</keyword>
<evidence type="ECO:0000313" key="9">
    <source>
        <dbReference type="Proteomes" id="UP000029121"/>
    </source>
</evidence>
<feature type="domain" description="Replication protein A 70 kDa DNA-binding subunit B/D first OB fold" evidence="6">
    <location>
        <begin position="7"/>
        <end position="109"/>
    </location>
</feature>
<organism evidence="8 9">
    <name type="scientific">Capsella rubella</name>
    <dbReference type="NCBI Taxonomy" id="81985"/>
    <lineage>
        <taxon>Eukaryota</taxon>
        <taxon>Viridiplantae</taxon>
        <taxon>Streptophyta</taxon>
        <taxon>Embryophyta</taxon>
        <taxon>Tracheophyta</taxon>
        <taxon>Spermatophyta</taxon>
        <taxon>Magnoliopsida</taxon>
        <taxon>eudicotyledons</taxon>
        <taxon>Gunneridae</taxon>
        <taxon>Pentapetalae</taxon>
        <taxon>rosids</taxon>
        <taxon>malvids</taxon>
        <taxon>Brassicales</taxon>
        <taxon>Brassicaceae</taxon>
        <taxon>Camelineae</taxon>
        <taxon>Capsella</taxon>
    </lineage>
</organism>
<dbReference type="Gene3D" id="2.40.50.140">
    <property type="entry name" value="Nucleic acid-binding proteins"/>
    <property type="match status" value="2"/>
</dbReference>
<sequence length="241" mass="27693">MAAKECFTELSDIKPFKTSWKIRVKIVHTWKQFTTYTGETIEMILADVAGILIHATIKKQQLNKFQRLIVFGEWRVIENFQLTRASGKFRATKHTYKMSIMNSTIITRCQSLSNDFYVDLAAFDNILADDVLNEHILIDVLGQVVSVGQMKTSSQNDKPKKRLEVELRDTSDQRLSCTLWGKFADSMWEACRKEERGIVICLLRCAKINTYNGDRSVSNAFDMSLMLLNPDYTIVNEFVGK</sequence>
<comment type="similarity">
    <text evidence="1">Belongs to the replication factor A protein 1 family.</text>
</comment>
<reference evidence="9" key="1">
    <citation type="journal article" date="2013" name="Nat. Genet.">
        <title>The Capsella rubella genome and the genomic consequences of rapid mating system evolution.</title>
        <authorList>
            <person name="Slotte T."/>
            <person name="Hazzouri K.M."/>
            <person name="Agren J.A."/>
            <person name="Koenig D."/>
            <person name="Maumus F."/>
            <person name="Guo Y.L."/>
            <person name="Steige K."/>
            <person name="Platts A.E."/>
            <person name="Escobar J.S."/>
            <person name="Newman L.K."/>
            <person name="Wang W."/>
            <person name="Mandakova T."/>
            <person name="Vello E."/>
            <person name="Smith L.M."/>
            <person name="Henz S.R."/>
            <person name="Steffen J."/>
            <person name="Takuno S."/>
            <person name="Brandvain Y."/>
            <person name="Coop G."/>
            <person name="Andolfatto P."/>
            <person name="Hu T.T."/>
            <person name="Blanchette M."/>
            <person name="Clark R.M."/>
            <person name="Quesneville H."/>
            <person name="Nordborg M."/>
            <person name="Gaut B.S."/>
            <person name="Lysak M.A."/>
            <person name="Jenkins J."/>
            <person name="Grimwood J."/>
            <person name="Chapman J."/>
            <person name="Prochnik S."/>
            <person name="Shu S."/>
            <person name="Rokhsar D."/>
            <person name="Schmutz J."/>
            <person name="Weigel D."/>
            <person name="Wright S.I."/>
        </authorList>
    </citation>
    <scope>NUCLEOTIDE SEQUENCE [LARGE SCALE GENOMIC DNA]</scope>
    <source>
        <strain evidence="9">cv. Monte Gargano</strain>
    </source>
</reference>
<dbReference type="eggNOG" id="KOG0851">
    <property type="taxonomic scope" value="Eukaryota"/>
</dbReference>
<dbReference type="OrthoDB" id="1112922at2759"/>
<dbReference type="EMBL" id="KB870811">
    <property type="protein sequence ID" value="EOA18353.1"/>
    <property type="molecule type" value="Genomic_DNA"/>
</dbReference>
<dbReference type="CDD" id="cd04480">
    <property type="entry name" value="RPA1_DBD_A_like"/>
    <property type="match status" value="1"/>
</dbReference>
<accession>R0H493</accession>
<dbReference type="Proteomes" id="UP000029121">
    <property type="component" value="Unassembled WGS sequence"/>
</dbReference>
<proteinExistence type="inferred from homology"/>
<gene>
    <name evidence="8" type="ORF">CARUB_v10006873mg</name>
</gene>
<dbReference type="CDD" id="cd04481">
    <property type="entry name" value="RPA1_DBD_B_like"/>
    <property type="match status" value="1"/>
</dbReference>
<dbReference type="PANTHER" id="PTHR47165:SF4">
    <property type="entry name" value="OS03G0429900 PROTEIN"/>
    <property type="match status" value="1"/>
</dbReference>
<dbReference type="InterPro" id="IPR003871">
    <property type="entry name" value="RFA1B/D_OB_1st"/>
</dbReference>
<dbReference type="STRING" id="81985.R0H493"/>
<dbReference type="FunFam" id="2.40.50.140:FF:000041">
    <property type="entry name" value="Replication protein A subunit"/>
    <property type="match status" value="1"/>
</dbReference>
<evidence type="ECO:0000259" key="6">
    <source>
        <dbReference type="Pfam" id="PF02721"/>
    </source>
</evidence>
<dbReference type="Pfam" id="PF16900">
    <property type="entry name" value="REPA_OB_2"/>
    <property type="match status" value="1"/>
</dbReference>
<dbReference type="AlphaFoldDB" id="R0H493"/>
<evidence type="ECO:0000256" key="4">
    <source>
        <dbReference type="ARBA" id="ARBA00022833"/>
    </source>
</evidence>
<dbReference type="GO" id="GO:0008270">
    <property type="term" value="F:zinc ion binding"/>
    <property type="evidence" value="ECO:0007669"/>
    <property type="project" value="UniProtKB-KW"/>
</dbReference>
<keyword evidence="9" id="KW-1185">Reference proteome</keyword>
<dbReference type="InterPro" id="IPR012340">
    <property type="entry name" value="NA-bd_OB-fold"/>
</dbReference>
<keyword evidence="3" id="KW-0863">Zinc-finger</keyword>
<evidence type="ECO:0000313" key="8">
    <source>
        <dbReference type="EMBL" id="EOA18353.1"/>
    </source>
</evidence>
<keyword evidence="4" id="KW-0862">Zinc</keyword>
<dbReference type="KEGG" id="crb:17879615"/>
<evidence type="ECO:0000259" key="7">
    <source>
        <dbReference type="Pfam" id="PF16900"/>
    </source>
</evidence>
<dbReference type="Pfam" id="PF02721">
    <property type="entry name" value="DUF223"/>
    <property type="match status" value="1"/>
</dbReference>
<name>R0H493_9BRAS</name>
<evidence type="ECO:0000256" key="5">
    <source>
        <dbReference type="ARBA" id="ARBA00023125"/>
    </source>
</evidence>
<protein>
    <submittedName>
        <fullName evidence="8">Uncharacterized protein</fullName>
    </submittedName>
</protein>
<keyword evidence="2" id="KW-0479">Metal-binding</keyword>
<dbReference type="InterPro" id="IPR031657">
    <property type="entry name" value="REPA_OB_2"/>
</dbReference>
<evidence type="ECO:0000256" key="1">
    <source>
        <dbReference type="ARBA" id="ARBA00005690"/>
    </source>
</evidence>
<evidence type="ECO:0000256" key="3">
    <source>
        <dbReference type="ARBA" id="ARBA00022771"/>
    </source>
</evidence>
<evidence type="ECO:0000256" key="2">
    <source>
        <dbReference type="ARBA" id="ARBA00022723"/>
    </source>
</evidence>